<reference evidence="4" key="1">
    <citation type="journal article" date="2018" name="DNA Res.">
        <title>Multiple hybrid de novo genome assembly of finger millet, an orphan allotetraploid crop.</title>
        <authorList>
            <person name="Hatakeyama M."/>
            <person name="Aluri S."/>
            <person name="Balachadran M.T."/>
            <person name="Sivarajan S.R."/>
            <person name="Patrignani A."/>
            <person name="Gruter S."/>
            <person name="Poveda L."/>
            <person name="Shimizu-Inatsugi R."/>
            <person name="Baeten J."/>
            <person name="Francoijs K.J."/>
            <person name="Nataraja K.N."/>
            <person name="Reddy Y.A.N."/>
            <person name="Phadnis S."/>
            <person name="Ravikumar R.L."/>
            <person name="Schlapbach R."/>
            <person name="Sreeman S.M."/>
            <person name="Shimizu K.K."/>
        </authorList>
    </citation>
    <scope>NUCLEOTIDE SEQUENCE</scope>
</reference>
<dbReference type="PROSITE" id="PS51367">
    <property type="entry name" value="THAUMATIN_2"/>
    <property type="match status" value="1"/>
</dbReference>
<keyword evidence="2" id="KW-1015">Disulfide bond</keyword>
<dbReference type="SUPFAM" id="SSF49870">
    <property type="entry name" value="Osmotin, thaumatin-like protein"/>
    <property type="match status" value="1"/>
</dbReference>
<keyword evidence="5" id="KW-1185">Reference proteome</keyword>
<sequence length="474" mass="50158">MRHRVVQLALAMMLSSKECTQSKSLERGSIETVLSGREANLHAGGSTPSLDEGTPAQVTPGIRTDSIPFHSPLLFCPSIPAITATGFGGRLQLSSGQPSHIVHSCDSIRTSSAGPRLPAPPLKADCLLRARGDEAEEELQAAVWSMWIKEGHGIQCCATSKAGPIICSRPAGLHQSSGHTLRPPNHTLLFFHCNASHTERTIPHLIAFLISLRQQKGSLEGVVVFHVANKCPFPIWPATAPNTGHPVLAGGGFFLPPRKSKRVVAPPTWTGRFWARTACNFTTTNSNSNSNAGCLTGDCEGRLACNGSIGAPPATLVEVSLRTGPTTSYDVSLVDGYNLPVAVAPTTGGSSKPQCAVITGCAKDVNAACPPELQVTTATTDGGNNKKKDVVVACKSACLAFGLDAFCCRGKYATPDTCRASVYSRVFKDACPAYYSYAYDTTAATGSGCHAPEYLITFCPDRWGQEITDRAAQM</sequence>
<dbReference type="SMART" id="SM00205">
    <property type="entry name" value="THN"/>
    <property type="match status" value="1"/>
</dbReference>
<proteinExistence type="inferred from homology"/>
<dbReference type="Pfam" id="PF00314">
    <property type="entry name" value="Thaumatin"/>
    <property type="match status" value="1"/>
</dbReference>
<protein>
    <recommendedName>
        <fullName evidence="6">Thaumatin-like protein</fullName>
    </recommendedName>
</protein>
<dbReference type="InterPro" id="IPR001938">
    <property type="entry name" value="Thaumatin"/>
</dbReference>
<reference evidence="4" key="2">
    <citation type="submission" date="2021-12" db="EMBL/GenBank/DDBJ databases">
        <title>Resequencing data analysis of finger millet.</title>
        <authorList>
            <person name="Hatakeyama M."/>
            <person name="Aluri S."/>
            <person name="Balachadran M.T."/>
            <person name="Sivarajan S.R."/>
            <person name="Poveda L."/>
            <person name="Shimizu-Inatsugi R."/>
            <person name="Schlapbach R."/>
            <person name="Sreeman S.M."/>
            <person name="Shimizu K.K."/>
        </authorList>
    </citation>
    <scope>NUCLEOTIDE SEQUENCE</scope>
</reference>
<dbReference type="InterPro" id="IPR037176">
    <property type="entry name" value="Osmotin/thaumatin-like_sf"/>
</dbReference>
<accession>A0AAV5BEL3</accession>
<dbReference type="PANTHER" id="PTHR31048">
    <property type="entry name" value="OS03G0233200 PROTEIN"/>
    <property type="match status" value="1"/>
</dbReference>
<comment type="similarity">
    <text evidence="1">Belongs to the thaumatin family.</text>
</comment>
<evidence type="ECO:0000256" key="2">
    <source>
        <dbReference type="ARBA" id="ARBA00023157"/>
    </source>
</evidence>
<evidence type="ECO:0008006" key="6">
    <source>
        <dbReference type="Google" id="ProtNLM"/>
    </source>
</evidence>
<dbReference type="FunFam" id="2.60.110.10:FF:000002">
    <property type="entry name" value="Thaumatin-like protein 1a"/>
    <property type="match status" value="1"/>
</dbReference>
<dbReference type="Proteomes" id="UP001054889">
    <property type="component" value="Unassembled WGS sequence"/>
</dbReference>
<evidence type="ECO:0000256" key="3">
    <source>
        <dbReference type="SAM" id="MobiDB-lite"/>
    </source>
</evidence>
<evidence type="ECO:0000313" key="5">
    <source>
        <dbReference type="Proteomes" id="UP001054889"/>
    </source>
</evidence>
<evidence type="ECO:0000256" key="1">
    <source>
        <dbReference type="ARBA" id="ARBA00010607"/>
    </source>
</evidence>
<dbReference type="CDD" id="cd09218">
    <property type="entry name" value="TLP-PA"/>
    <property type="match status" value="1"/>
</dbReference>
<comment type="caution">
    <text evidence="4">The sequence shown here is derived from an EMBL/GenBank/DDBJ whole genome shotgun (WGS) entry which is preliminary data.</text>
</comment>
<organism evidence="4 5">
    <name type="scientific">Eleusine coracana subsp. coracana</name>
    <dbReference type="NCBI Taxonomy" id="191504"/>
    <lineage>
        <taxon>Eukaryota</taxon>
        <taxon>Viridiplantae</taxon>
        <taxon>Streptophyta</taxon>
        <taxon>Embryophyta</taxon>
        <taxon>Tracheophyta</taxon>
        <taxon>Spermatophyta</taxon>
        <taxon>Magnoliopsida</taxon>
        <taxon>Liliopsida</taxon>
        <taxon>Poales</taxon>
        <taxon>Poaceae</taxon>
        <taxon>PACMAD clade</taxon>
        <taxon>Chloridoideae</taxon>
        <taxon>Cynodonteae</taxon>
        <taxon>Eleusininae</taxon>
        <taxon>Eleusine</taxon>
    </lineage>
</organism>
<name>A0AAV5BEL3_ELECO</name>
<dbReference type="AlphaFoldDB" id="A0AAV5BEL3"/>
<dbReference type="EMBL" id="BQKI01000001">
    <property type="protein sequence ID" value="GJM84536.1"/>
    <property type="molecule type" value="Genomic_DNA"/>
</dbReference>
<gene>
    <name evidence="4" type="primary">ga00216</name>
    <name evidence="4" type="ORF">PR202_ga00216</name>
</gene>
<dbReference type="Gene3D" id="2.60.110.10">
    <property type="entry name" value="Thaumatin"/>
    <property type="match status" value="1"/>
</dbReference>
<evidence type="ECO:0000313" key="4">
    <source>
        <dbReference type="EMBL" id="GJM84536.1"/>
    </source>
</evidence>
<feature type="region of interest" description="Disordered" evidence="3">
    <location>
        <begin position="40"/>
        <end position="61"/>
    </location>
</feature>